<sequence>MRRTVVPMLGLAAALAAPVPALADDQADCVAGIAMIRAEIAKNPPQATLTALQRALRSAERELKEAEFDECVDAVNDARKALRR</sequence>
<reference evidence="2 3" key="2">
    <citation type="submission" date="2019-09" db="EMBL/GenBank/DDBJ databases">
        <authorList>
            <person name="Jin C."/>
        </authorList>
    </citation>
    <scope>NUCLEOTIDE SEQUENCE [LARGE SCALE GENOMIC DNA]</scope>
    <source>
        <strain evidence="2 3">BN140002</strain>
    </source>
</reference>
<feature type="chain" id="PRO_5022831296" description="Histidine kinase" evidence="1">
    <location>
        <begin position="24"/>
        <end position="84"/>
    </location>
</feature>
<comment type="caution">
    <text evidence="2">The sequence shown here is derived from an EMBL/GenBank/DDBJ whole genome shotgun (WGS) entry which is preliminary data.</text>
</comment>
<keyword evidence="1" id="KW-0732">Signal</keyword>
<protein>
    <recommendedName>
        <fullName evidence="4">Histidine kinase</fullName>
    </recommendedName>
</protein>
<dbReference type="EMBL" id="VUOA01000019">
    <property type="protein sequence ID" value="KAA2237524.1"/>
    <property type="molecule type" value="Genomic_DNA"/>
</dbReference>
<proteinExistence type="predicted"/>
<dbReference type="RefSeq" id="WP_149817405.1">
    <property type="nucleotide sequence ID" value="NZ_VUOA01000019.1"/>
</dbReference>
<name>A0A5B2VF06_9HYPH</name>
<evidence type="ECO:0000313" key="2">
    <source>
        <dbReference type="EMBL" id="KAA2237524.1"/>
    </source>
</evidence>
<keyword evidence="3" id="KW-1185">Reference proteome</keyword>
<organism evidence="2 3">
    <name type="scientific">Salinarimonas soli</name>
    <dbReference type="NCBI Taxonomy" id="1638099"/>
    <lineage>
        <taxon>Bacteria</taxon>
        <taxon>Pseudomonadati</taxon>
        <taxon>Pseudomonadota</taxon>
        <taxon>Alphaproteobacteria</taxon>
        <taxon>Hyphomicrobiales</taxon>
        <taxon>Salinarimonadaceae</taxon>
        <taxon>Salinarimonas</taxon>
    </lineage>
</organism>
<accession>A0A5B2VF06</accession>
<gene>
    <name evidence="2" type="ORF">F0L46_11090</name>
</gene>
<evidence type="ECO:0000313" key="3">
    <source>
        <dbReference type="Proteomes" id="UP000323142"/>
    </source>
</evidence>
<dbReference type="AlphaFoldDB" id="A0A5B2VF06"/>
<dbReference type="OrthoDB" id="8265749at2"/>
<dbReference type="Proteomes" id="UP000323142">
    <property type="component" value="Unassembled WGS sequence"/>
</dbReference>
<feature type="signal peptide" evidence="1">
    <location>
        <begin position="1"/>
        <end position="23"/>
    </location>
</feature>
<reference evidence="2 3" key="1">
    <citation type="submission" date="2019-09" db="EMBL/GenBank/DDBJ databases">
        <title>Salinarimonas rosea gen. nov., sp. nov., a new member of the a-2 subgroup of the Proteobacteria.</title>
        <authorList>
            <person name="Liu J."/>
        </authorList>
    </citation>
    <scope>NUCLEOTIDE SEQUENCE [LARGE SCALE GENOMIC DNA]</scope>
    <source>
        <strain evidence="2 3">BN140002</strain>
    </source>
</reference>
<evidence type="ECO:0008006" key="4">
    <source>
        <dbReference type="Google" id="ProtNLM"/>
    </source>
</evidence>
<evidence type="ECO:0000256" key="1">
    <source>
        <dbReference type="SAM" id="SignalP"/>
    </source>
</evidence>